<proteinExistence type="predicted"/>
<dbReference type="STRING" id="1037660.A0A066WQG2"/>
<dbReference type="GeneID" id="25263525"/>
<feature type="region of interest" description="Disordered" evidence="2">
    <location>
        <begin position="858"/>
        <end position="882"/>
    </location>
</feature>
<reference evidence="6 7" key="1">
    <citation type="submission" date="2014-05" db="EMBL/GenBank/DDBJ databases">
        <title>Draft genome sequence of a rare smut relative, Tilletiaria anomala UBC 951.</title>
        <authorList>
            <consortium name="DOE Joint Genome Institute"/>
            <person name="Toome M."/>
            <person name="Kuo A."/>
            <person name="Henrissat B."/>
            <person name="Lipzen A."/>
            <person name="Tritt A."/>
            <person name="Yoshinaga Y."/>
            <person name="Zane M."/>
            <person name="Barry K."/>
            <person name="Grigoriev I.V."/>
            <person name="Spatafora J.W."/>
            <person name="Aimea M.C."/>
        </authorList>
    </citation>
    <scope>NUCLEOTIDE SEQUENCE [LARGE SCALE GENOMIC DNA]</scope>
    <source>
        <strain evidence="6 7">UBC 951</strain>
    </source>
</reference>
<name>A0A066WQG2_TILAU</name>
<keyword evidence="7" id="KW-1185">Reference proteome</keyword>
<organism evidence="6 7">
    <name type="scientific">Tilletiaria anomala (strain ATCC 24038 / CBS 436.72 / UBC 951)</name>
    <dbReference type="NCBI Taxonomy" id="1037660"/>
    <lineage>
        <taxon>Eukaryota</taxon>
        <taxon>Fungi</taxon>
        <taxon>Dikarya</taxon>
        <taxon>Basidiomycota</taxon>
        <taxon>Ustilaginomycotina</taxon>
        <taxon>Exobasidiomycetes</taxon>
        <taxon>Georgefischeriales</taxon>
        <taxon>Tilletiariaceae</taxon>
        <taxon>Tilletiaria</taxon>
    </lineage>
</organism>
<dbReference type="PANTHER" id="PTHR35859">
    <property type="entry name" value="NONSELECTIVE CATION CHANNEL PROTEIN"/>
    <property type="match status" value="1"/>
</dbReference>
<comment type="caution">
    <text evidence="6">The sequence shown here is derived from an EMBL/GenBank/DDBJ whole genome shotgun (WGS) entry which is preliminary data.</text>
</comment>
<feature type="transmembrane region" description="Helical" evidence="3">
    <location>
        <begin position="481"/>
        <end position="503"/>
    </location>
</feature>
<accession>A0A066WQG2</accession>
<dbReference type="PANTHER" id="PTHR35859:SF6">
    <property type="entry name" value="ION TRANSPORT DOMAIN-CONTAINING PROTEIN"/>
    <property type="match status" value="1"/>
</dbReference>
<dbReference type="InterPro" id="IPR052971">
    <property type="entry name" value="TRP_calcium_channel"/>
</dbReference>
<feature type="domain" description="YVC1 N-terminal linker helical" evidence="4">
    <location>
        <begin position="171"/>
        <end position="276"/>
    </location>
</feature>
<evidence type="ECO:0000256" key="2">
    <source>
        <dbReference type="SAM" id="MobiDB-lite"/>
    </source>
</evidence>
<feature type="region of interest" description="Disordered" evidence="2">
    <location>
        <begin position="824"/>
        <end position="844"/>
    </location>
</feature>
<evidence type="ECO:0000256" key="3">
    <source>
        <dbReference type="SAM" id="Phobius"/>
    </source>
</evidence>
<dbReference type="RefSeq" id="XP_013246093.1">
    <property type="nucleotide sequence ID" value="XM_013390639.1"/>
</dbReference>
<feature type="transmembrane region" description="Helical" evidence="3">
    <location>
        <begin position="523"/>
        <end position="540"/>
    </location>
</feature>
<sequence length="913" mass="101269">MPSAHHNIVAGTSRCTTNASGSSIAQGGLSSQRRSVASVPDDAIDVPSNALAAAAIESSNNSKKLLKNLTFAPLDLDKIPASPIISSRDGDDLFDSDGREPAAAGNPARVANRGASGTTGGRDARRLQTDFEELDVISRLSTQRRQAGEGGHDARVDDLFLQVERQRTYPLIHLIHQDVKRTIDTHLTWEELTSVDLNFALVRPLAVKYAKLRSPAVIYGFLFNKIQFLREASADIAFQQINATRGMMCELLAIKLLRTFSADGIELVTVLTAPFSPFNGIELSPRYQEQLRRQQEANHSLDLSESDTTRRNVMLANASGFCSANPNLSGNGSRFNLGGRGQQRDAAQASCSALELALFSSSKKFIKSPLCQKVVQGIWEGTVVISSASNHAILNDDYKRKPLSIYDPRTAPLLNHYRLKVPQVRSRLEFLNFIILFGFFILCLGQKESPTWTTWETLFTIWLAGFALDEVAQAQEHGWNVYLGSVWNLIDSLFVVIATVWLGMRVIALRTDNADLSSMSFDILALGAVLLCPRVASALVRDNIVLLALREMLADFAFFIGLAAVCFSGFWYAFYTLSDHEKWPPFRILDMMLKIWFGNTFIGFDAAQNFNEVIGPPLMVLYSIVSNTLLLTVLVSLLSNTFSVVRENAAEEVQFHHTFQTLAGVSTDALFSYVPPLNLLCVTIVYPASFILTPRWIHKLNVFLIRFTSFPILLGIHVAERWKFRSGFEITAKRAGQVFTWLPLSISGKAGSLEVIDEVFISEHDMGNDAQSSWESEALKQVQEQTNVDADAAHRLSRQLMEQPGASPHPDARSNAIQENDVGTALSGGESARRRPSDDGYIQGFGHLSSPLAKLFGRRNRAGDNMPDGSNRQVETEQQPLDTDALLTKIERLEKQNERMEDLLRRLIERYPA</sequence>
<dbReference type="AlphaFoldDB" id="A0A066WQG2"/>
<feature type="transmembrane region" description="Helical" evidence="3">
    <location>
        <begin position="619"/>
        <end position="638"/>
    </location>
</feature>
<keyword evidence="3" id="KW-0812">Transmembrane</keyword>
<feature type="region of interest" description="Disordered" evidence="2">
    <location>
        <begin position="87"/>
        <end position="125"/>
    </location>
</feature>
<feature type="transmembrane region" description="Helical" evidence="3">
    <location>
        <begin position="673"/>
        <end position="693"/>
    </location>
</feature>
<dbReference type="OMA" id="YERTIFR"/>
<gene>
    <name evidence="6" type="ORF">K437DRAFT_253272</name>
</gene>
<evidence type="ECO:0000313" key="6">
    <source>
        <dbReference type="EMBL" id="KDN53254.1"/>
    </source>
</evidence>
<feature type="domain" description="Calcium channel YVC1-like C-terminal transmembrane" evidence="5">
    <location>
        <begin position="433"/>
        <end position="723"/>
    </location>
</feature>
<evidence type="ECO:0000256" key="1">
    <source>
        <dbReference type="SAM" id="Coils"/>
    </source>
</evidence>
<feature type="coiled-coil region" evidence="1">
    <location>
        <begin position="883"/>
        <end position="910"/>
    </location>
</feature>
<evidence type="ECO:0000259" key="4">
    <source>
        <dbReference type="Pfam" id="PF23190"/>
    </source>
</evidence>
<dbReference type="Pfam" id="PF23317">
    <property type="entry name" value="YVC1_C"/>
    <property type="match status" value="1"/>
</dbReference>
<protein>
    <recommendedName>
        <fullName evidence="8">Ion transport domain-containing protein</fullName>
    </recommendedName>
</protein>
<dbReference type="InterPro" id="IPR056336">
    <property type="entry name" value="YVC1_C"/>
</dbReference>
<feature type="region of interest" description="Disordered" evidence="2">
    <location>
        <begin position="1"/>
        <end position="36"/>
    </location>
</feature>
<dbReference type="HOGENOM" id="CLU_009570_1_0_1"/>
<evidence type="ECO:0008006" key="8">
    <source>
        <dbReference type="Google" id="ProtNLM"/>
    </source>
</evidence>
<dbReference type="InterPro" id="IPR056337">
    <property type="entry name" value="LHD_YVC1"/>
</dbReference>
<dbReference type="EMBL" id="JMSN01000003">
    <property type="protein sequence ID" value="KDN53254.1"/>
    <property type="molecule type" value="Genomic_DNA"/>
</dbReference>
<feature type="transmembrane region" description="Helical" evidence="3">
    <location>
        <begin position="552"/>
        <end position="574"/>
    </location>
</feature>
<keyword evidence="3" id="KW-0472">Membrane</keyword>
<feature type="compositionally biased region" description="Polar residues" evidence="2">
    <location>
        <begin position="868"/>
        <end position="881"/>
    </location>
</feature>
<keyword evidence="1" id="KW-0175">Coiled coil</keyword>
<dbReference type="InParanoid" id="A0A066WQG2"/>
<feature type="compositionally biased region" description="Basic and acidic residues" evidence="2">
    <location>
        <begin position="88"/>
        <end position="100"/>
    </location>
</feature>
<dbReference type="OrthoDB" id="2373987at2759"/>
<evidence type="ECO:0000313" key="7">
    <source>
        <dbReference type="Proteomes" id="UP000027361"/>
    </source>
</evidence>
<keyword evidence="3" id="KW-1133">Transmembrane helix</keyword>
<feature type="transmembrane region" description="Helical" evidence="3">
    <location>
        <begin position="700"/>
        <end position="719"/>
    </location>
</feature>
<dbReference type="Pfam" id="PF23190">
    <property type="entry name" value="LHD_TRPY1"/>
    <property type="match status" value="1"/>
</dbReference>
<feature type="compositionally biased region" description="Polar residues" evidence="2">
    <location>
        <begin position="13"/>
        <end position="35"/>
    </location>
</feature>
<feature type="transmembrane region" description="Helical" evidence="3">
    <location>
        <begin position="428"/>
        <end position="446"/>
    </location>
</feature>
<evidence type="ECO:0000259" key="5">
    <source>
        <dbReference type="Pfam" id="PF23317"/>
    </source>
</evidence>
<dbReference type="Proteomes" id="UP000027361">
    <property type="component" value="Unassembled WGS sequence"/>
</dbReference>